<protein>
    <submittedName>
        <fullName evidence="2">Uncharacterized protein</fullName>
    </submittedName>
</protein>
<feature type="compositionally biased region" description="Low complexity" evidence="1">
    <location>
        <begin position="217"/>
        <end position="227"/>
    </location>
</feature>
<feature type="compositionally biased region" description="Basic residues" evidence="1">
    <location>
        <begin position="55"/>
        <end position="69"/>
    </location>
</feature>
<evidence type="ECO:0000313" key="2">
    <source>
        <dbReference type="EMBL" id="CAA9272096.1"/>
    </source>
</evidence>
<reference evidence="2" key="1">
    <citation type="submission" date="2020-02" db="EMBL/GenBank/DDBJ databases">
        <authorList>
            <person name="Meier V. D."/>
        </authorList>
    </citation>
    <scope>NUCLEOTIDE SEQUENCE</scope>
    <source>
        <strain evidence="2">AVDCRST_MAG52</strain>
    </source>
</reference>
<feature type="region of interest" description="Disordered" evidence="1">
    <location>
        <begin position="30"/>
        <end position="339"/>
    </location>
</feature>
<dbReference type="EMBL" id="CADCTN010000225">
    <property type="protein sequence ID" value="CAA9272096.1"/>
    <property type="molecule type" value="Genomic_DNA"/>
</dbReference>
<evidence type="ECO:0000256" key="1">
    <source>
        <dbReference type="SAM" id="MobiDB-lite"/>
    </source>
</evidence>
<dbReference type="AlphaFoldDB" id="A0A6J4JBQ8"/>
<feature type="non-terminal residue" evidence="2">
    <location>
        <position position="1"/>
    </location>
</feature>
<proteinExistence type="predicted"/>
<gene>
    <name evidence="2" type="ORF">AVDCRST_MAG52-3293</name>
</gene>
<feature type="compositionally biased region" description="Basic residues" evidence="1">
    <location>
        <begin position="91"/>
        <end position="105"/>
    </location>
</feature>
<name>A0A6J4JBQ8_9ACTN</name>
<feature type="compositionally biased region" description="Low complexity" evidence="1">
    <location>
        <begin position="132"/>
        <end position="143"/>
    </location>
</feature>
<feature type="compositionally biased region" description="Basic and acidic residues" evidence="1">
    <location>
        <begin position="276"/>
        <end position="288"/>
    </location>
</feature>
<feature type="compositionally biased region" description="Low complexity" evidence="1">
    <location>
        <begin position="300"/>
        <end position="310"/>
    </location>
</feature>
<sequence>ERPGPARGVVPARGGRGRLVAGLCRSGPVVAGRPGGLRAGRRLGRTDVADDGAPARRRLRAVRGARPGRRGTGGVVRAGATGWRPSGGARRGWRRVRAVLRRGRPGRTGAQPARLRPGDPGRSRPGGGAGGRIAPASGQPPRAGADRRGRRHRRRDGPDRDADPGAVPQHPRRAGRGGAAPARAGIHAGREPALRRDHPDGCPPDGRAGRSADRRGPVPGAPAAVGPARHDPGRGVPAALRPPPDDLVDPVAAGARGGQRGDARRRRPGVRSGPRSGRDRRCLAHPRADLPVGRGVAGLAAGSARPAGTGPRRGRPRRGGGAGARCRVGQPGRDVRAERRVVAAPHDPGAGMGPGSGARDVCLLPAPHHCDRRPPGAEPGASAGPVLLGGRDGLLPAGKRPCGAAVRAARPPV</sequence>
<feature type="compositionally biased region" description="Basic and acidic residues" evidence="1">
    <location>
        <begin position="188"/>
        <end position="200"/>
    </location>
</feature>
<organism evidence="2">
    <name type="scientific">uncultured Blastococcus sp</name>
    <dbReference type="NCBI Taxonomy" id="217144"/>
    <lineage>
        <taxon>Bacteria</taxon>
        <taxon>Bacillati</taxon>
        <taxon>Actinomycetota</taxon>
        <taxon>Actinomycetes</taxon>
        <taxon>Geodermatophilales</taxon>
        <taxon>Geodermatophilaceae</taxon>
        <taxon>Blastococcus</taxon>
        <taxon>environmental samples</taxon>
    </lineage>
</organism>
<feature type="region of interest" description="Disordered" evidence="1">
    <location>
        <begin position="370"/>
        <end position="389"/>
    </location>
</feature>
<feature type="non-terminal residue" evidence="2">
    <location>
        <position position="413"/>
    </location>
</feature>
<accession>A0A6J4JBQ8</accession>
<feature type="compositionally biased region" description="Basic and acidic residues" evidence="1">
    <location>
        <begin position="207"/>
        <end position="216"/>
    </location>
</feature>